<accession>A0ABP7X5M1</accession>
<name>A0ABP7X5M1_9SPHI</name>
<protein>
    <recommendedName>
        <fullName evidence="3">Lipoprotein</fullName>
    </recommendedName>
</protein>
<dbReference type="RefSeq" id="WP_345107296.1">
    <property type="nucleotide sequence ID" value="NZ_BAABCV010000016.1"/>
</dbReference>
<dbReference type="InterPro" id="IPR038314">
    <property type="entry name" value="T6SS_sf"/>
</dbReference>
<comment type="caution">
    <text evidence="1">The sequence shown here is derived from an EMBL/GenBank/DDBJ whole genome shotgun (WGS) entry which is preliminary data.</text>
</comment>
<dbReference type="Gene3D" id="1.20.120.1620">
    <property type="match status" value="1"/>
</dbReference>
<reference evidence="2" key="1">
    <citation type="journal article" date="2019" name="Int. J. Syst. Evol. Microbiol.">
        <title>The Global Catalogue of Microorganisms (GCM) 10K type strain sequencing project: providing services to taxonomists for standard genome sequencing and annotation.</title>
        <authorList>
            <consortium name="The Broad Institute Genomics Platform"/>
            <consortium name="The Broad Institute Genome Sequencing Center for Infectious Disease"/>
            <person name="Wu L."/>
            <person name="Ma J."/>
        </authorList>
    </citation>
    <scope>NUCLEOTIDE SEQUENCE [LARGE SCALE GENOMIC DNA]</scope>
    <source>
        <strain evidence="2">JCM 17085</strain>
    </source>
</reference>
<evidence type="ECO:0008006" key="3">
    <source>
        <dbReference type="Google" id="ProtNLM"/>
    </source>
</evidence>
<evidence type="ECO:0000313" key="2">
    <source>
        <dbReference type="Proteomes" id="UP001500841"/>
    </source>
</evidence>
<organism evidence="1 2">
    <name type="scientific">Mucilaginibacter panaciglaebae</name>
    <dbReference type="NCBI Taxonomy" id="502331"/>
    <lineage>
        <taxon>Bacteria</taxon>
        <taxon>Pseudomonadati</taxon>
        <taxon>Bacteroidota</taxon>
        <taxon>Sphingobacteriia</taxon>
        <taxon>Sphingobacteriales</taxon>
        <taxon>Sphingobacteriaceae</taxon>
        <taxon>Mucilaginibacter</taxon>
    </lineage>
</organism>
<gene>
    <name evidence="1" type="ORF">GCM10022392_33690</name>
</gene>
<dbReference type="PROSITE" id="PS51257">
    <property type="entry name" value="PROKAR_LIPOPROTEIN"/>
    <property type="match status" value="1"/>
</dbReference>
<keyword evidence="2" id="KW-1185">Reference proteome</keyword>
<proteinExistence type="predicted"/>
<evidence type="ECO:0000313" key="1">
    <source>
        <dbReference type="EMBL" id="GAA4105209.1"/>
    </source>
</evidence>
<dbReference type="Proteomes" id="UP001500841">
    <property type="component" value="Unassembled WGS sequence"/>
</dbReference>
<dbReference type="EMBL" id="BAABCV010000016">
    <property type="protein sequence ID" value="GAA4105209.1"/>
    <property type="molecule type" value="Genomic_DNA"/>
</dbReference>
<sequence>MMNRSIVSISLFYCFVAISCKTIEPYDSSELSERTYRDYVLYRCLEKGLDAKVLFSNDLSIGIYDELSEGTISNGEIAQYLDSLVARRVKSIFFPPKLPPDLEGDVAPRTEGRKAIFMSCINYYNSKELRNDIKKVMKMKKDVDWKTAETLKKSVGKKRPAPKFKIGKT</sequence>